<sequence>MKIKGEEFKLQAFADDMVFFIEDPLETGEYLMKELGEYGEVAGLKINKQKTKLLSKNLTKLQQIKLEKKIGLESVKKIKYLGIWLTIRIKSIKKDNYDTLIQQIKKIRLMG</sequence>
<name>A0A2D4IH58_MICLE</name>
<feature type="domain" description="Reverse transcriptase" evidence="1">
    <location>
        <begin position="1"/>
        <end position="85"/>
    </location>
</feature>
<organism evidence="2">
    <name type="scientific">Micrurus lemniscatus lemniscatus</name>
    <dbReference type="NCBI Taxonomy" id="129467"/>
    <lineage>
        <taxon>Eukaryota</taxon>
        <taxon>Metazoa</taxon>
        <taxon>Chordata</taxon>
        <taxon>Craniata</taxon>
        <taxon>Vertebrata</taxon>
        <taxon>Euteleostomi</taxon>
        <taxon>Lepidosauria</taxon>
        <taxon>Squamata</taxon>
        <taxon>Bifurcata</taxon>
        <taxon>Unidentata</taxon>
        <taxon>Episquamata</taxon>
        <taxon>Toxicofera</taxon>
        <taxon>Serpentes</taxon>
        <taxon>Colubroidea</taxon>
        <taxon>Elapidae</taxon>
        <taxon>Elapinae</taxon>
        <taxon>Micrurus</taxon>
    </lineage>
</organism>
<dbReference type="PANTHER" id="PTHR31635:SF196">
    <property type="entry name" value="REVERSE TRANSCRIPTASE DOMAIN-CONTAINING PROTEIN-RELATED"/>
    <property type="match status" value="1"/>
</dbReference>
<evidence type="ECO:0000259" key="1">
    <source>
        <dbReference type="PROSITE" id="PS50878"/>
    </source>
</evidence>
<dbReference type="InterPro" id="IPR000477">
    <property type="entry name" value="RT_dom"/>
</dbReference>
<reference evidence="2" key="2">
    <citation type="submission" date="2017-11" db="EMBL/GenBank/DDBJ databases">
        <title>Coralsnake Venomics: Analyses of Venom Gland Transcriptomes and Proteomes of Six Brazilian Taxa.</title>
        <authorList>
            <person name="Aird S.D."/>
            <person name="Jorge da Silva N."/>
            <person name="Qiu L."/>
            <person name="Villar-Briones A."/>
            <person name="Aparecida-Saddi V."/>
            <person name="Campos-Telles M.P."/>
            <person name="Grau M."/>
            <person name="Mikheyev A.S."/>
        </authorList>
    </citation>
    <scope>NUCLEOTIDE SEQUENCE</scope>
    <source>
        <tissue evidence="2">Venom_gland</tissue>
    </source>
</reference>
<accession>A0A2D4IH58</accession>
<protein>
    <recommendedName>
        <fullName evidence="1">Reverse transcriptase domain-containing protein</fullName>
    </recommendedName>
</protein>
<dbReference type="AlphaFoldDB" id="A0A2D4IH58"/>
<dbReference type="PROSITE" id="PS50878">
    <property type="entry name" value="RT_POL"/>
    <property type="match status" value="1"/>
</dbReference>
<evidence type="ECO:0000313" key="2">
    <source>
        <dbReference type="EMBL" id="LAA83562.1"/>
    </source>
</evidence>
<dbReference type="EMBL" id="IACK01110290">
    <property type="protein sequence ID" value="LAA83562.1"/>
    <property type="molecule type" value="Transcribed_RNA"/>
</dbReference>
<proteinExistence type="predicted"/>
<dbReference type="Pfam" id="PF00078">
    <property type="entry name" value="RVT_1"/>
    <property type="match status" value="1"/>
</dbReference>
<reference evidence="2" key="1">
    <citation type="submission" date="2017-07" db="EMBL/GenBank/DDBJ databases">
        <authorList>
            <person name="Mikheyev A."/>
            <person name="Grau M."/>
        </authorList>
    </citation>
    <scope>NUCLEOTIDE SEQUENCE</scope>
    <source>
        <tissue evidence="2">Venom_gland</tissue>
    </source>
</reference>
<dbReference type="PANTHER" id="PTHR31635">
    <property type="entry name" value="REVERSE TRANSCRIPTASE DOMAIN-CONTAINING PROTEIN-RELATED"/>
    <property type="match status" value="1"/>
</dbReference>